<sequence>MTNQDKTYNERLANRLREIMNILGMTVSGFAEFIGRDSSHIYGILNLTRPFSHALAEDIGKKLNVNGSKILNLNVPVSQTIAKTESVHEFKKDKRNNPEYFSSTLTDRSIDLFISRILIKSDFLKEPRYLSEIELFIKSEYNKTFIGDQLSKALRYSVKKGVIKSTKKPIKLKNGGVGKRLVDVYWVD</sequence>
<dbReference type="Proteomes" id="UP000286246">
    <property type="component" value="Unassembled WGS sequence"/>
</dbReference>
<dbReference type="InterPro" id="IPR001387">
    <property type="entry name" value="Cro/C1-type_HTH"/>
</dbReference>
<dbReference type="CDD" id="cd00093">
    <property type="entry name" value="HTH_XRE"/>
    <property type="match status" value="1"/>
</dbReference>
<gene>
    <name evidence="1" type="ORF">DFQ12_0743</name>
</gene>
<accession>A0A420BGR9</accession>
<evidence type="ECO:0000313" key="1">
    <source>
        <dbReference type="EMBL" id="RKE55903.1"/>
    </source>
</evidence>
<dbReference type="GO" id="GO:0003677">
    <property type="term" value="F:DNA binding"/>
    <property type="evidence" value="ECO:0007669"/>
    <property type="project" value="InterPro"/>
</dbReference>
<evidence type="ECO:0000313" key="2">
    <source>
        <dbReference type="Proteomes" id="UP000286246"/>
    </source>
</evidence>
<dbReference type="OrthoDB" id="708502at2"/>
<dbReference type="SUPFAM" id="SSF47413">
    <property type="entry name" value="lambda repressor-like DNA-binding domains"/>
    <property type="match status" value="1"/>
</dbReference>
<proteinExistence type="predicted"/>
<dbReference type="Gene3D" id="1.10.260.40">
    <property type="entry name" value="lambda repressor-like DNA-binding domains"/>
    <property type="match status" value="1"/>
</dbReference>
<reference evidence="1 2" key="1">
    <citation type="submission" date="2018-09" db="EMBL/GenBank/DDBJ databases">
        <title>Genomic Encyclopedia of Type Strains, Phase III (KMG-III): the genomes of soil and plant-associated and newly described type strains.</title>
        <authorList>
            <person name="Whitman W."/>
        </authorList>
    </citation>
    <scope>NUCLEOTIDE SEQUENCE [LARGE SCALE GENOMIC DNA]</scope>
    <source>
        <strain evidence="1 2">CECT 7938</strain>
    </source>
</reference>
<keyword evidence="2" id="KW-1185">Reference proteome</keyword>
<protein>
    <submittedName>
        <fullName evidence="1">Uncharacterized protein</fullName>
    </submittedName>
</protein>
<dbReference type="AlphaFoldDB" id="A0A420BGR9"/>
<name>A0A420BGR9_SPHD1</name>
<dbReference type="EMBL" id="RAPY01000001">
    <property type="protein sequence ID" value="RKE55903.1"/>
    <property type="molecule type" value="Genomic_DNA"/>
</dbReference>
<comment type="caution">
    <text evidence="1">The sequence shown here is derived from an EMBL/GenBank/DDBJ whole genome shotgun (WGS) entry which is preliminary data.</text>
</comment>
<dbReference type="RefSeq" id="WP_120257635.1">
    <property type="nucleotide sequence ID" value="NZ_RAPY01000001.1"/>
</dbReference>
<dbReference type="InterPro" id="IPR010982">
    <property type="entry name" value="Lambda_DNA-bd_dom_sf"/>
</dbReference>
<organism evidence="1 2">
    <name type="scientific">Sphingobacterium detergens</name>
    <dbReference type="NCBI Taxonomy" id="1145106"/>
    <lineage>
        <taxon>Bacteria</taxon>
        <taxon>Pseudomonadati</taxon>
        <taxon>Bacteroidota</taxon>
        <taxon>Sphingobacteriia</taxon>
        <taxon>Sphingobacteriales</taxon>
        <taxon>Sphingobacteriaceae</taxon>
        <taxon>Sphingobacterium</taxon>
    </lineage>
</organism>